<reference evidence="1" key="1">
    <citation type="submission" date="2020-10" db="EMBL/GenBank/DDBJ databases">
        <title>Chromosome-scale genome assembly of the Allis shad, Alosa alosa.</title>
        <authorList>
            <person name="Margot Z."/>
            <person name="Christophe K."/>
            <person name="Cabau C."/>
            <person name="Louis A."/>
            <person name="Berthelot C."/>
            <person name="Parey E."/>
            <person name="Roest Crollius H."/>
            <person name="Montfort J."/>
            <person name="Robinson-Rechavi M."/>
            <person name="Bucao C."/>
            <person name="Bouchez O."/>
            <person name="Gislard M."/>
            <person name="Lluch J."/>
            <person name="Milhes M."/>
            <person name="Lampietro C."/>
            <person name="Lopez Roques C."/>
            <person name="Donnadieu C."/>
            <person name="Braasch I."/>
            <person name="Desvignes T."/>
            <person name="Postlethwait J."/>
            <person name="Bobe J."/>
            <person name="Guiguen Y."/>
        </authorList>
    </citation>
    <scope>NUCLEOTIDE SEQUENCE</scope>
    <source>
        <strain evidence="1">M-15738</strain>
        <tissue evidence="1">Blood</tissue>
    </source>
</reference>
<evidence type="ECO:0000313" key="1">
    <source>
        <dbReference type="EMBL" id="KAG5272011.1"/>
    </source>
</evidence>
<name>A0AAV6GDS0_9TELE</name>
<organism evidence="1 2">
    <name type="scientific">Alosa alosa</name>
    <name type="common">allis shad</name>
    <dbReference type="NCBI Taxonomy" id="278164"/>
    <lineage>
        <taxon>Eukaryota</taxon>
        <taxon>Metazoa</taxon>
        <taxon>Chordata</taxon>
        <taxon>Craniata</taxon>
        <taxon>Vertebrata</taxon>
        <taxon>Euteleostomi</taxon>
        <taxon>Actinopterygii</taxon>
        <taxon>Neopterygii</taxon>
        <taxon>Teleostei</taxon>
        <taxon>Clupei</taxon>
        <taxon>Clupeiformes</taxon>
        <taxon>Clupeoidei</taxon>
        <taxon>Clupeidae</taxon>
        <taxon>Alosa</taxon>
    </lineage>
</organism>
<keyword evidence="2" id="KW-1185">Reference proteome</keyword>
<sequence length="138" mass="15973">MDAKEGCFVAPHELSKVPKVHETLMNHQDGFQWICKDRSCRGMASVRKGTIFRRSRRSLQNHLEFIYRFSQGLIMRQVDLMDDGVAASSRTLTRMAATLRKVCVRAVNKLKRCGKMRVGGRRFVMLDESNFSHKRKVK</sequence>
<dbReference type="AlphaFoldDB" id="A0AAV6GDS0"/>
<dbReference type="Proteomes" id="UP000823561">
    <property type="component" value="Chromosome 12"/>
</dbReference>
<comment type="caution">
    <text evidence="1">The sequence shown here is derived from an EMBL/GenBank/DDBJ whole genome shotgun (WGS) entry which is preliminary data.</text>
</comment>
<accession>A0AAV6GDS0</accession>
<gene>
    <name evidence="1" type="ORF">AALO_G00160660</name>
</gene>
<evidence type="ECO:0000313" key="2">
    <source>
        <dbReference type="Proteomes" id="UP000823561"/>
    </source>
</evidence>
<dbReference type="EMBL" id="JADWDJ010000012">
    <property type="protein sequence ID" value="KAG5272011.1"/>
    <property type="molecule type" value="Genomic_DNA"/>
</dbReference>
<proteinExistence type="predicted"/>
<protein>
    <recommendedName>
        <fullName evidence="3">Transposase</fullName>
    </recommendedName>
</protein>
<evidence type="ECO:0008006" key="3">
    <source>
        <dbReference type="Google" id="ProtNLM"/>
    </source>
</evidence>